<organism evidence="9 10">
    <name type="scientific">Natronosporangium hydrolyticum</name>
    <dbReference type="NCBI Taxonomy" id="2811111"/>
    <lineage>
        <taxon>Bacteria</taxon>
        <taxon>Bacillati</taxon>
        <taxon>Actinomycetota</taxon>
        <taxon>Actinomycetes</taxon>
        <taxon>Micromonosporales</taxon>
        <taxon>Micromonosporaceae</taxon>
        <taxon>Natronosporangium</taxon>
    </lineage>
</organism>
<feature type="transmembrane region" description="Helical" evidence="7">
    <location>
        <begin position="239"/>
        <end position="264"/>
    </location>
</feature>
<dbReference type="PANTHER" id="PTHR43386:SF1">
    <property type="entry name" value="D,D-DIPEPTIDE TRANSPORT SYSTEM PERMEASE PROTEIN DDPC-RELATED"/>
    <property type="match status" value="1"/>
</dbReference>
<dbReference type="PROSITE" id="PS50928">
    <property type="entry name" value="ABC_TM1"/>
    <property type="match status" value="1"/>
</dbReference>
<feature type="transmembrane region" description="Helical" evidence="7">
    <location>
        <begin position="6"/>
        <end position="30"/>
    </location>
</feature>
<evidence type="ECO:0000256" key="2">
    <source>
        <dbReference type="ARBA" id="ARBA00022448"/>
    </source>
</evidence>
<dbReference type="Pfam" id="PF00528">
    <property type="entry name" value="BPD_transp_1"/>
    <property type="match status" value="1"/>
</dbReference>
<keyword evidence="4 7" id="KW-0812">Transmembrane</keyword>
<feature type="domain" description="ABC transmembrane type-1" evidence="8">
    <location>
        <begin position="68"/>
        <end position="261"/>
    </location>
</feature>
<dbReference type="InterPro" id="IPR000515">
    <property type="entry name" value="MetI-like"/>
</dbReference>
<dbReference type="GO" id="GO:0055085">
    <property type="term" value="P:transmembrane transport"/>
    <property type="evidence" value="ECO:0007669"/>
    <property type="project" value="InterPro"/>
</dbReference>
<feature type="transmembrane region" description="Helical" evidence="7">
    <location>
        <begin position="72"/>
        <end position="99"/>
    </location>
</feature>
<name>A0A895YPR8_9ACTN</name>
<evidence type="ECO:0000256" key="7">
    <source>
        <dbReference type="RuleBase" id="RU363032"/>
    </source>
</evidence>
<dbReference type="CDD" id="cd06261">
    <property type="entry name" value="TM_PBP2"/>
    <property type="match status" value="1"/>
</dbReference>
<keyword evidence="10" id="KW-1185">Reference proteome</keyword>
<dbReference type="Pfam" id="PF12911">
    <property type="entry name" value="OppC_N"/>
    <property type="match status" value="1"/>
</dbReference>
<evidence type="ECO:0000313" key="10">
    <source>
        <dbReference type="Proteomes" id="UP000662857"/>
    </source>
</evidence>
<keyword evidence="2 7" id="KW-0813">Transport</keyword>
<evidence type="ECO:0000256" key="6">
    <source>
        <dbReference type="ARBA" id="ARBA00023136"/>
    </source>
</evidence>
<gene>
    <name evidence="9" type="ORF">JQS43_20905</name>
</gene>
<dbReference type="EMBL" id="CP070499">
    <property type="protein sequence ID" value="QSB17479.1"/>
    <property type="molecule type" value="Genomic_DNA"/>
</dbReference>
<dbReference type="PANTHER" id="PTHR43386">
    <property type="entry name" value="OLIGOPEPTIDE TRANSPORT SYSTEM PERMEASE PROTEIN APPC"/>
    <property type="match status" value="1"/>
</dbReference>
<comment type="subcellular location">
    <subcellularLocation>
        <location evidence="1 7">Cell membrane</location>
        <topology evidence="1 7">Multi-pass membrane protein</topology>
    </subcellularLocation>
</comment>
<protein>
    <submittedName>
        <fullName evidence="9">ABC transporter permease</fullName>
    </submittedName>
</protein>
<reference evidence="9" key="1">
    <citation type="submission" date="2021-02" db="EMBL/GenBank/DDBJ databases">
        <title>Natrosporangium hydrolyticum gen. nov., sp. nov, a haloalkaliphilic actinobacterium from a soda solonchak soil.</title>
        <authorList>
            <person name="Sorokin D.Y."/>
            <person name="Khijniak T.V."/>
            <person name="Zakharycheva A.P."/>
            <person name="Boueva O.V."/>
            <person name="Ariskina E.V."/>
            <person name="Hahnke R.L."/>
            <person name="Bunk B."/>
            <person name="Sproer C."/>
            <person name="Schumann P."/>
            <person name="Evtushenko L.I."/>
            <person name="Kublanov I.V."/>
        </authorList>
    </citation>
    <scope>NUCLEOTIDE SEQUENCE</scope>
    <source>
        <strain evidence="9">DSM 106523</strain>
    </source>
</reference>
<evidence type="ECO:0000256" key="5">
    <source>
        <dbReference type="ARBA" id="ARBA00022989"/>
    </source>
</evidence>
<dbReference type="InterPro" id="IPR025966">
    <property type="entry name" value="OppC_N"/>
</dbReference>
<dbReference type="RefSeq" id="WP_239676092.1">
    <property type="nucleotide sequence ID" value="NZ_CP070499.1"/>
</dbReference>
<keyword evidence="6 7" id="KW-0472">Membrane</keyword>
<sequence length="276" mass="28559">MNPLRSGPALIGAVILGLLLVAAVTAPLLAPYDPAQPVGPSLASPSGAHPLGTNNLGQDVASRLIWGARSTLLAAATAVGLAVSLGVLVGVGAGLAGGWPDLLAARTIDLALAVPRLPLLILIAAFAGVGGPTVAVLIGVLMWPAVARVVRSQTLTLRQRGYVRAARGFGASWSQLLRRHLLPGLAPLLIAETIVVASATVLLEASLAFLGLADPTRVSWGLDLHRALLEPGVYFSSAWLWWVLPAGALITMAILAFTLLGVGVERRWQPRVERVA</sequence>
<evidence type="ECO:0000256" key="3">
    <source>
        <dbReference type="ARBA" id="ARBA00022475"/>
    </source>
</evidence>
<evidence type="ECO:0000256" key="4">
    <source>
        <dbReference type="ARBA" id="ARBA00022692"/>
    </source>
</evidence>
<feature type="transmembrane region" description="Helical" evidence="7">
    <location>
        <begin position="119"/>
        <end position="143"/>
    </location>
</feature>
<dbReference type="GO" id="GO:0005886">
    <property type="term" value="C:plasma membrane"/>
    <property type="evidence" value="ECO:0007669"/>
    <property type="project" value="UniProtKB-SubCell"/>
</dbReference>
<dbReference type="InterPro" id="IPR035906">
    <property type="entry name" value="MetI-like_sf"/>
</dbReference>
<dbReference type="SUPFAM" id="SSF161098">
    <property type="entry name" value="MetI-like"/>
    <property type="match status" value="1"/>
</dbReference>
<dbReference type="AlphaFoldDB" id="A0A895YPR8"/>
<accession>A0A895YPR8</accession>
<evidence type="ECO:0000313" key="9">
    <source>
        <dbReference type="EMBL" id="QSB17479.1"/>
    </source>
</evidence>
<keyword evidence="3" id="KW-1003">Cell membrane</keyword>
<dbReference type="Proteomes" id="UP000662857">
    <property type="component" value="Chromosome"/>
</dbReference>
<dbReference type="KEGG" id="nhy:JQS43_20905"/>
<dbReference type="Gene3D" id="1.10.3720.10">
    <property type="entry name" value="MetI-like"/>
    <property type="match status" value="1"/>
</dbReference>
<dbReference type="InterPro" id="IPR050366">
    <property type="entry name" value="BP-dependent_transpt_permease"/>
</dbReference>
<evidence type="ECO:0000259" key="8">
    <source>
        <dbReference type="PROSITE" id="PS50928"/>
    </source>
</evidence>
<comment type="similarity">
    <text evidence="7">Belongs to the binding-protein-dependent transport system permease family.</text>
</comment>
<keyword evidence="5 7" id="KW-1133">Transmembrane helix</keyword>
<proteinExistence type="inferred from homology"/>
<feature type="transmembrane region" description="Helical" evidence="7">
    <location>
        <begin position="188"/>
        <end position="213"/>
    </location>
</feature>
<evidence type="ECO:0000256" key="1">
    <source>
        <dbReference type="ARBA" id="ARBA00004651"/>
    </source>
</evidence>